<keyword evidence="2" id="KW-0378">Hydrolase</keyword>
<reference evidence="17 18" key="4">
    <citation type="journal article" date="2018" name="Proc. Natl. Acad. Sci. U.S.A.">
        <title>Nonmutational mechanism of inheritance in the Archaeon Sulfolobus solfataricus.</title>
        <authorList>
            <person name="Payne S."/>
            <person name="McCarthy S."/>
            <person name="Johnson T."/>
            <person name="North E."/>
            <person name="Blum P."/>
        </authorList>
    </citation>
    <scope>NUCLEOTIDE SEQUENCE [LARGE SCALE GENOMIC DNA]</scope>
    <source>
        <strain evidence="6 17">SARC-H</strain>
        <strain evidence="7 21">SARC-I</strain>
        <strain evidence="9 22">SARC-N</strain>
        <strain evidence="10 23">SARC-O</strain>
        <strain evidence="11 18">SUL120</strain>
        <strain evidence="5 19">SULG</strain>
        <strain evidence="8 20">SULM</strain>
    </source>
</reference>
<evidence type="ECO:0000313" key="21">
    <source>
        <dbReference type="Proteomes" id="UP000275843"/>
    </source>
</evidence>
<keyword evidence="1" id="KW-0812">Transmembrane</keyword>
<dbReference type="EMBL" id="LT549890">
    <property type="protein sequence ID" value="SAI84745.1"/>
    <property type="molecule type" value="Genomic_DNA"/>
</dbReference>
<evidence type="ECO:0000313" key="17">
    <source>
        <dbReference type="Proteomes" id="UP000267993"/>
    </source>
</evidence>
<evidence type="ECO:0000313" key="13">
    <source>
        <dbReference type="Proteomes" id="UP000033057"/>
    </source>
</evidence>
<evidence type="ECO:0000313" key="19">
    <source>
        <dbReference type="Proteomes" id="UP000273194"/>
    </source>
</evidence>
<proteinExistence type="predicted"/>
<dbReference type="EMBL" id="CP033240">
    <property type="protein sequence ID" value="AZF81912.1"/>
    <property type="molecule type" value="Genomic_DNA"/>
</dbReference>
<evidence type="ECO:0000313" key="6">
    <source>
        <dbReference type="EMBL" id="AZF71457.1"/>
    </source>
</evidence>
<gene>
    <name evidence="12" type="ORF">SSOP1_1191</name>
    <name evidence="4" type="ORF">SULA_2162</name>
    <name evidence="2" type="ORF">SULB_2163</name>
    <name evidence="3" type="ORF">SULC_2161</name>
    <name evidence="5" type="ORF">SULG_10915</name>
    <name evidence="6" type="ORF">SULH_10915</name>
    <name evidence="7" type="ORF">SULI_10915</name>
    <name evidence="8" type="ORF">SULM_10905</name>
    <name evidence="9" type="ORF">SULN_10905</name>
    <name evidence="10" type="ORF">SULO_10915</name>
    <name evidence="11" type="ORF">SULZ_10855</name>
</gene>
<dbReference type="OrthoDB" id="37002at2157"/>
<accession>A0A0E3JUI6</accession>
<dbReference type="PANTHER" id="PTHR31616">
    <property type="entry name" value="TREHALASE"/>
    <property type="match status" value="1"/>
</dbReference>
<dbReference type="GO" id="GO:0004553">
    <property type="term" value="F:hydrolase activity, hydrolyzing O-glycosyl compounds"/>
    <property type="evidence" value="ECO:0007669"/>
    <property type="project" value="TreeGrafter"/>
</dbReference>
<dbReference type="AlphaFoldDB" id="A0A0E3JUI6"/>
<name>A0A0E3JUI6_SACSO</name>
<dbReference type="Proteomes" id="UP000076770">
    <property type="component" value="Chromosome i"/>
</dbReference>
<protein>
    <submittedName>
        <fullName evidence="2 12">Glycoside hydrolase</fullName>
    </submittedName>
</protein>
<evidence type="ECO:0000313" key="20">
    <source>
        <dbReference type="Proteomes" id="UP000273443"/>
    </source>
</evidence>
<dbReference type="Proteomes" id="UP000269431">
    <property type="component" value="Chromosome"/>
</dbReference>
<dbReference type="Proteomes" id="UP000033085">
    <property type="component" value="Chromosome"/>
</dbReference>
<dbReference type="Proteomes" id="UP000033057">
    <property type="component" value="Chromosome"/>
</dbReference>
<dbReference type="Proteomes" id="UP000033106">
    <property type="component" value="Chromosome"/>
</dbReference>
<dbReference type="EMBL" id="CP011055">
    <property type="protein sequence ID" value="AKA74354.1"/>
    <property type="molecule type" value="Genomic_DNA"/>
</dbReference>
<evidence type="ECO:0000313" key="3">
    <source>
        <dbReference type="EMBL" id="AKA77050.1"/>
    </source>
</evidence>
<dbReference type="InterPro" id="IPR008928">
    <property type="entry name" value="6-hairpin_glycosidase_sf"/>
</dbReference>
<dbReference type="Proteomes" id="UP000273194">
    <property type="component" value="Chromosome"/>
</dbReference>
<evidence type="ECO:0000313" key="23">
    <source>
        <dbReference type="Proteomes" id="UP000282269"/>
    </source>
</evidence>
<dbReference type="EMBL" id="CP033235">
    <property type="protein sequence ID" value="AZF68837.1"/>
    <property type="molecule type" value="Genomic_DNA"/>
</dbReference>
<dbReference type="EMBL" id="CP033237">
    <property type="protein sequence ID" value="AZF74077.1"/>
    <property type="molecule type" value="Genomic_DNA"/>
</dbReference>
<evidence type="ECO:0000256" key="1">
    <source>
        <dbReference type="SAM" id="Phobius"/>
    </source>
</evidence>
<dbReference type="EMBL" id="CP033239">
    <property type="protein sequence ID" value="AZF79308.1"/>
    <property type="molecule type" value="Genomic_DNA"/>
</dbReference>
<reference evidence="12" key="3">
    <citation type="submission" date="2016-04" db="EMBL/GenBank/DDBJ databases">
        <authorList>
            <person name="Evans L.H."/>
            <person name="Alamgir A."/>
            <person name="Owens N."/>
            <person name="Weber N.D."/>
            <person name="Virtaneva K."/>
            <person name="Barbian K."/>
            <person name="Babar A."/>
            <person name="Rosenke K."/>
        </authorList>
    </citation>
    <scope>NUCLEOTIDE SEQUENCE</scope>
    <source>
        <strain evidence="12">P1</strain>
    </source>
</reference>
<sequence>MKYQIKEITESNYHLLPQDLSVWEDRDAYHFWTEAFNVLGLQSVAEIYKALNFSNYTIVLNYEKELNQSILKNFWNNDYFASALGVSVIFEGGKSESILTPEPPSVDSATLLPIDFGYLPPTSNYSISNFKLVNRTLFLTGGLARFPNDMYHYSQSLYDASAPEPPWMITTFFEALYLEELGKSNEALNLMYWAYNHSQHGLLPEAIDPKYAYPLPTTSPLTWSSAMFVITALNYKPPSESQSVSPLLYVIIVIILATIVITVISVLRRR</sequence>
<evidence type="ECO:0000313" key="18">
    <source>
        <dbReference type="Proteomes" id="UP000269431"/>
    </source>
</evidence>
<evidence type="ECO:0000313" key="22">
    <source>
        <dbReference type="Proteomes" id="UP000278715"/>
    </source>
</evidence>
<evidence type="ECO:0000313" key="11">
    <source>
        <dbReference type="EMBL" id="AZF84485.1"/>
    </source>
</evidence>
<organism evidence="2 14">
    <name type="scientific">Saccharolobus solfataricus</name>
    <name type="common">Sulfolobus solfataricus</name>
    <dbReference type="NCBI Taxonomy" id="2287"/>
    <lineage>
        <taxon>Archaea</taxon>
        <taxon>Thermoproteota</taxon>
        <taxon>Thermoprotei</taxon>
        <taxon>Sulfolobales</taxon>
        <taxon>Sulfolobaceae</taxon>
        <taxon>Saccharolobus</taxon>
    </lineage>
</organism>
<dbReference type="EMBL" id="CP033238">
    <property type="protein sequence ID" value="AZF76700.1"/>
    <property type="molecule type" value="Genomic_DNA"/>
</dbReference>
<keyword evidence="1" id="KW-0472">Membrane</keyword>
<evidence type="ECO:0000313" key="9">
    <source>
        <dbReference type="EMBL" id="AZF79308.1"/>
    </source>
</evidence>
<dbReference type="Proteomes" id="UP000267993">
    <property type="component" value="Chromosome"/>
</dbReference>
<keyword evidence="1" id="KW-1133">Transmembrane helix</keyword>
<dbReference type="Proteomes" id="UP000282269">
    <property type="component" value="Chromosome"/>
</dbReference>
<dbReference type="EMBL" id="CP011056">
    <property type="protein sequence ID" value="AKA77050.1"/>
    <property type="molecule type" value="Genomic_DNA"/>
</dbReference>
<dbReference type="PATRIC" id="fig|2287.6.peg.2220"/>
<evidence type="ECO:0000313" key="5">
    <source>
        <dbReference type="EMBL" id="AZF68837.1"/>
    </source>
</evidence>
<dbReference type="SUPFAM" id="SSF48208">
    <property type="entry name" value="Six-hairpin glycosidases"/>
    <property type="match status" value="1"/>
</dbReference>
<dbReference type="EMBL" id="CP033236">
    <property type="protein sequence ID" value="AZF71457.1"/>
    <property type="molecule type" value="Genomic_DNA"/>
</dbReference>
<feature type="transmembrane region" description="Helical" evidence="1">
    <location>
        <begin position="247"/>
        <end position="267"/>
    </location>
</feature>
<dbReference type="Proteomes" id="UP000273443">
    <property type="component" value="Chromosome"/>
</dbReference>
<dbReference type="Proteomes" id="UP000275843">
    <property type="component" value="Chromosome"/>
</dbReference>
<evidence type="ECO:0000313" key="10">
    <source>
        <dbReference type="EMBL" id="AZF81912.1"/>
    </source>
</evidence>
<dbReference type="Gene3D" id="1.50.10.10">
    <property type="match status" value="1"/>
</dbReference>
<dbReference type="Proteomes" id="UP000278715">
    <property type="component" value="Chromosome"/>
</dbReference>
<dbReference type="GO" id="GO:0005975">
    <property type="term" value="P:carbohydrate metabolic process"/>
    <property type="evidence" value="ECO:0007669"/>
    <property type="project" value="InterPro"/>
</dbReference>
<evidence type="ECO:0000313" key="4">
    <source>
        <dbReference type="EMBL" id="AKA79742.1"/>
    </source>
</evidence>
<evidence type="ECO:0000313" key="14">
    <source>
        <dbReference type="Proteomes" id="UP000033085"/>
    </source>
</evidence>
<evidence type="ECO:0000313" key="15">
    <source>
        <dbReference type="Proteomes" id="UP000033106"/>
    </source>
</evidence>
<dbReference type="EMBL" id="CP011057">
    <property type="protein sequence ID" value="AKA79742.1"/>
    <property type="molecule type" value="Genomic_DNA"/>
</dbReference>
<evidence type="ECO:0000313" key="7">
    <source>
        <dbReference type="EMBL" id="AZF74077.1"/>
    </source>
</evidence>
<dbReference type="KEGG" id="ssol:SULB_2163"/>
<dbReference type="KEGG" id="ssoa:SULA_2162"/>
<dbReference type="PANTHER" id="PTHR31616:SF13">
    <property type="entry name" value="GLUCAN 1,4-ALPHA-GLUCOSIDASE"/>
    <property type="match status" value="1"/>
</dbReference>
<evidence type="ECO:0000313" key="12">
    <source>
        <dbReference type="EMBL" id="SAI84745.1"/>
    </source>
</evidence>
<evidence type="ECO:0000313" key="2">
    <source>
        <dbReference type="EMBL" id="AKA74354.1"/>
    </source>
</evidence>
<evidence type="ECO:0000313" key="16">
    <source>
        <dbReference type="Proteomes" id="UP000076770"/>
    </source>
</evidence>
<dbReference type="InterPro" id="IPR012341">
    <property type="entry name" value="6hp_glycosidase-like_sf"/>
</dbReference>
<dbReference type="EMBL" id="CP033241">
    <property type="protein sequence ID" value="AZF84485.1"/>
    <property type="molecule type" value="Genomic_DNA"/>
</dbReference>
<reference evidence="2" key="5">
    <citation type="submission" date="2018-10" db="EMBL/GenBank/DDBJ databases">
        <authorList>
            <person name="McCarthy S."/>
            <person name="Gradnigo J."/>
            <person name="Johnson T."/>
            <person name="Payne S."/>
            <person name="Lipzen A."/>
            <person name="Schackwitz W."/>
            <person name="Martin J."/>
            <person name="Moriyama E."/>
            <person name="Blum P."/>
        </authorList>
    </citation>
    <scope>NUCLEOTIDE SEQUENCE</scope>
    <source>
        <strain evidence="2">SARC-B</strain>
        <strain evidence="3">SARC-C</strain>
        <strain evidence="4">SULA</strain>
    </source>
</reference>
<reference evidence="16" key="2">
    <citation type="submission" date="2016-04" db="EMBL/GenBank/DDBJ databases">
        <authorList>
            <person name="Shah S.A."/>
            <person name="Garrett R.A."/>
        </authorList>
    </citation>
    <scope>NUCLEOTIDE SEQUENCE [LARGE SCALE GENOMIC DNA]</scope>
    <source>
        <strain evidence="16">ATCC 35091 / DSM 1616 / JCM 8930 / NBRC 15331 / P1</strain>
    </source>
</reference>
<dbReference type="KEGG" id="ssof:SULC_2161"/>
<reference evidence="13 14" key="1">
    <citation type="journal article" date="2015" name="Genome Announc.">
        <title>Complete Genome Sequence of Sulfolobus solfataricus Strain 98/2 and Evolved Derivatives.</title>
        <authorList>
            <person name="McCarthy S."/>
            <person name="Gradnigo J."/>
            <person name="Johnson T."/>
            <person name="Payne S."/>
            <person name="Lipzen A."/>
            <person name="Martin J."/>
            <person name="Schackwitz W."/>
            <person name="Moriyama E."/>
            <person name="Blum P."/>
        </authorList>
    </citation>
    <scope>NUCLEOTIDE SEQUENCE [LARGE SCALE GENOMIC DNA]</scope>
    <source>
        <strain evidence="13">98/2 SULC</strain>
        <strain evidence="2">SARC-B</strain>
        <strain evidence="3">SARC-C</strain>
        <strain evidence="4 15">SULA</strain>
        <strain evidence="14">SULB</strain>
    </source>
</reference>
<evidence type="ECO:0000313" key="8">
    <source>
        <dbReference type="EMBL" id="AZF76700.1"/>
    </source>
</evidence>